<name>A0A8C3H6D4_CHRPI</name>
<dbReference type="GeneTree" id="ENSGT00950000185041"/>
<dbReference type="GO" id="GO:0009897">
    <property type="term" value="C:external side of plasma membrane"/>
    <property type="evidence" value="ECO:0007669"/>
    <property type="project" value="TreeGrafter"/>
</dbReference>
<evidence type="ECO:0000256" key="4">
    <source>
        <dbReference type="ARBA" id="ARBA00023157"/>
    </source>
</evidence>
<evidence type="ECO:0000256" key="5">
    <source>
        <dbReference type="ARBA" id="ARBA00023180"/>
    </source>
</evidence>
<dbReference type="InterPro" id="IPR036179">
    <property type="entry name" value="Ig-like_dom_sf"/>
</dbReference>
<accession>A0A8C3H6D4</accession>
<dbReference type="PANTHER" id="PTHR24100">
    <property type="entry name" value="BUTYROPHILIN"/>
    <property type="match status" value="1"/>
</dbReference>
<dbReference type="KEGG" id="cpic:101945553"/>
<comment type="subcellular location">
    <subcellularLocation>
        <location evidence="1">Membrane</location>
    </subcellularLocation>
</comment>
<reference evidence="7" key="1">
    <citation type="submission" date="2025-08" db="UniProtKB">
        <authorList>
            <consortium name="Ensembl"/>
        </authorList>
    </citation>
    <scope>IDENTIFICATION</scope>
</reference>
<evidence type="ECO:0000256" key="3">
    <source>
        <dbReference type="ARBA" id="ARBA00023136"/>
    </source>
</evidence>
<dbReference type="OrthoDB" id="9983389at2759"/>
<dbReference type="Pfam" id="PF07686">
    <property type="entry name" value="V-set"/>
    <property type="match status" value="1"/>
</dbReference>
<proteinExistence type="predicted"/>
<dbReference type="InterPro" id="IPR013106">
    <property type="entry name" value="Ig_V-set"/>
</dbReference>
<evidence type="ECO:0000256" key="6">
    <source>
        <dbReference type="ARBA" id="ARBA00023319"/>
    </source>
</evidence>
<protein>
    <submittedName>
        <fullName evidence="7">Uncharacterized protein</fullName>
    </submittedName>
</protein>
<dbReference type="Ensembl" id="ENSCPBT00000003524.1">
    <property type="protein sequence ID" value="ENSCPBP00000002887.1"/>
    <property type="gene ID" value="ENSCPBG00000002326.1"/>
</dbReference>
<dbReference type="PROSITE" id="PS50835">
    <property type="entry name" value="IG_LIKE"/>
    <property type="match status" value="1"/>
</dbReference>
<reference evidence="7" key="2">
    <citation type="submission" date="2025-09" db="UniProtKB">
        <authorList>
            <consortium name="Ensembl"/>
        </authorList>
    </citation>
    <scope>IDENTIFICATION</scope>
</reference>
<organism evidence="7 8">
    <name type="scientific">Chrysemys picta bellii</name>
    <name type="common">Western painted turtle</name>
    <name type="synonym">Emys bellii</name>
    <dbReference type="NCBI Taxonomy" id="8478"/>
    <lineage>
        <taxon>Eukaryota</taxon>
        <taxon>Metazoa</taxon>
        <taxon>Chordata</taxon>
        <taxon>Craniata</taxon>
        <taxon>Vertebrata</taxon>
        <taxon>Euteleostomi</taxon>
        <taxon>Archelosauria</taxon>
        <taxon>Testudinata</taxon>
        <taxon>Testudines</taxon>
        <taxon>Cryptodira</taxon>
        <taxon>Durocryptodira</taxon>
        <taxon>Testudinoidea</taxon>
        <taxon>Emydidae</taxon>
        <taxon>Chrysemys</taxon>
    </lineage>
</organism>
<evidence type="ECO:0000313" key="8">
    <source>
        <dbReference type="Proteomes" id="UP000694380"/>
    </source>
</evidence>
<dbReference type="InterPro" id="IPR050504">
    <property type="entry name" value="IgSF_BTN/MOG"/>
</dbReference>
<dbReference type="Proteomes" id="UP000694380">
    <property type="component" value="Unplaced"/>
</dbReference>
<dbReference type="SUPFAM" id="SSF48726">
    <property type="entry name" value="Immunoglobulin"/>
    <property type="match status" value="1"/>
</dbReference>
<keyword evidence="5" id="KW-0325">Glycoprotein</keyword>
<evidence type="ECO:0000256" key="1">
    <source>
        <dbReference type="ARBA" id="ARBA00004370"/>
    </source>
</evidence>
<dbReference type="Gene3D" id="2.60.40.10">
    <property type="entry name" value="Immunoglobulins"/>
    <property type="match status" value="1"/>
</dbReference>
<keyword evidence="3" id="KW-0472">Membrane</keyword>
<sequence length="155" mass="17923">MESPIIAQLGQDVTLSCPFECGLNLQPLNITWKKEEAEGRDLLVHSYYNGMETLQRQDVAYKGRTQLHPERFPQGNASLTLRRVRSQDEGFYICHVKLDLGRFSVRMQVTVEGSVSDQPSLVLYCAVFFTLLIPIMFMIIKKHCPDQLRKLRFWS</sequence>
<keyword evidence="6" id="KW-0393">Immunoglobulin domain</keyword>
<dbReference type="InterPro" id="IPR003599">
    <property type="entry name" value="Ig_sub"/>
</dbReference>
<evidence type="ECO:0000256" key="2">
    <source>
        <dbReference type="ARBA" id="ARBA00022729"/>
    </source>
</evidence>
<dbReference type="SMART" id="SM00409">
    <property type="entry name" value="IG"/>
    <property type="match status" value="1"/>
</dbReference>
<dbReference type="AlphaFoldDB" id="A0A8C3H6D4"/>
<dbReference type="GO" id="GO:0001817">
    <property type="term" value="P:regulation of cytokine production"/>
    <property type="evidence" value="ECO:0007669"/>
    <property type="project" value="TreeGrafter"/>
</dbReference>
<dbReference type="InterPro" id="IPR013783">
    <property type="entry name" value="Ig-like_fold"/>
</dbReference>
<evidence type="ECO:0000313" key="7">
    <source>
        <dbReference type="Ensembl" id="ENSCPBP00000002887.1"/>
    </source>
</evidence>
<keyword evidence="4" id="KW-1015">Disulfide bond</keyword>
<keyword evidence="8" id="KW-1185">Reference proteome</keyword>
<dbReference type="InterPro" id="IPR007110">
    <property type="entry name" value="Ig-like_dom"/>
</dbReference>
<dbReference type="PANTHER" id="PTHR24100:SF155">
    <property type="entry name" value="CD276 ANTIGEN"/>
    <property type="match status" value="1"/>
</dbReference>
<dbReference type="FunFam" id="2.60.40.10:FF:000142">
    <property type="entry name" value="V-set domain-containing T-cell activation inhibitor 1"/>
    <property type="match status" value="1"/>
</dbReference>
<dbReference type="GO" id="GO:0050852">
    <property type="term" value="P:T cell receptor signaling pathway"/>
    <property type="evidence" value="ECO:0007669"/>
    <property type="project" value="TreeGrafter"/>
</dbReference>
<dbReference type="GO" id="GO:0050863">
    <property type="term" value="P:regulation of T cell activation"/>
    <property type="evidence" value="ECO:0007669"/>
    <property type="project" value="UniProtKB-ARBA"/>
</dbReference>
<dbReference type="GO" id="GO:0005102">
    <property type="term" value="F:signaling receptor binding"/>
    <property type="evidence" value="ECO:0007669"/>
    <property type="project" value="TreeGrafter"/>
</dbReference>
<dbReference type="SMART" id="SM00406">
    <property type="entry name" value="IGv"/>
    <property type="match status" value="1"/>
</dbReference>
<dbReference type="GO" id="GO:1903037">
    <property type="term" value="P:regulation of leukocyte cell-cell adhesion"/>
    <property type="evidence" value="ECO:0007669"/>
    <property type="project" value="UniProtKB-ARBA"/>
</dbReference>
<keyword evidence="2" id="KW-0732">Signal</keyword>